<evidence type="ECO:0000256" key="10">
    <source>
        <dbReference type="ARBA" id="ARBA00023235"/>
    </source>
</evidence>
<keyword evidence="7" id="KW-0597">Phosphoprotein</keyword>
<dbReference type="InterPro" id="IPR005841">
    <property type="entry name" value="Alpha-D-phosphohexomutase_SF"/>
</dbReference>
<dbReference type="Gene3D" id="3.40.120.10">
    <property type="entry name" value="Alpha-D-Glucose-1,6-Bisphosphate, subunit A, domain 3"/>
    <property type="match status" value="3"/>
</dbReference>
<dbReference type="EC" id="5.4.2.2" evidence="6"/>
<dbReference type="PROSITE" id="PS00710">
    <property type="entry name" value="PGM_PMM"/>
    <property type="match status" value="1"/>
</dbReference>
<dbReference type="GO" id="GO:0005975">
    <property type="term" value="P:carbohydrate metabolic process"/>
    <property type="evidence" value="ECO:0007669"/>
    <property type="project" value="InterPro"/>
</dbReference>
<dbReference type="InterPro" id="IPR036900">
    <property type="entry name" value="A-D-PHexomutase_C_sf"/>
</dbReference>
<dbReference type="InterPro" id="IPR016066">
    <property type="entry name" value="A-D-PHexomutase_CS"/>
</dbReference>
<evidence type="ECO:0000313" key="19">
    <source>
        <dbReference type="EMBL" id="KGJ54705.1"/>
    </source>
</evidence>
<dbReference type="PANTHER" id="PTHR45745">
    <property type="entry name" value="PHOSPHOMANNOMUTASE 45A"/>
    <property type="match status" value="1"/>
</dbReference>
<comment type="pathway">
    <text evidence="3">Glycolipid metabolism; diglucosyl-diacylglycerol biosynthesis.</text>
</comment>
<dbReference type="GO" id="GO:0006166">
    <property type="term" value="P:purine ribonucleoside salvage"/>
    <property type="evidence" value="ECO:0007669"/>
    <property type="project" value="TreeGrafter"/>
</dbReference>
<evidence type="ECO:0000256" key="7">
    <source>
        <dbReference type="ARBA" id="ARBA00022553"/>
    </source>
</evidence>
<keyword evidence="9 14" id="KW-0460">Magnesium</keyword>
<evidence type="ECO:0000256" key="14">
    <source>
        <dbReference type="RuleBase" id="RU004326"/>
    </source>
</evidence>
<evidence type="ECO:0000256" key="12">
    <source>
        <dbReference type="ARBA" id="ARBA00041398"/>
    </source>
</evidence>
<protein>
    <recommendedName>
        <fullName evidence="11">Phosphoglucomutase</fullName>
        <ecNumber evidence="6">5.4.2.2</ecNumber>
    </recommendedName>
    <alternativeName>
        <fullName evidence="13">Alpha-phosphoglucomutase</fullName>
    </alternativeName>
    <alternativeName>
        <fullName evidence="12">Glucose phosphomutase</fullName>
    </alternativeName>
</protein>
<dbReference type="Gene3D" id="3.30.310.50">
    <property type="entry name" value="Alpha-D-phosphohexomutase, C-terminal domain"/>
    <property type="match status" value="1"/>
</dbReference>
<evidence type="ECO:0000259" key="16">
    <source>
        <dbReference type="Pfam" id="PF02878"/>
    </source>
</evidence>
<proteinExistence type="inferred from homology"/>
<evidence type="ECO:0000256" key="3">
    <source>
        <dbReference type="ARBA" id="ARBA00005164"/>
    </source>
</evidence>
<evidence type="ECO:0000259" key="15">
    <source>
        <dbReference type="Pfam" id="PF00408"/>
    </source>
</evidence>
<keyword evidence="8 14" id="KW-0479">Metal-binding</keyword>
<evidence type="ECO:0000256" key="5">
    <source>
        <dbReference type="ARBA" id="ARBA00010231"/>
    </source>
</evidence>
<dbReference type="AlphaFoldDB" id="A0A099IAK3"/>
<evidence type="ECO:0000256" key="8">
    <source>
        <dbReference type="ARBA" id="ARBA00022723"/>
    </source>
</evidence>
<gene>
    <name evidence="19" type="ORF">CIAN88_01790</name>
</gene>
<dbReference type="PANTHER" id="PTHR45745:SF1">
    <property type="entry name" value="PHOSPHOGLUCOMUTASE 2B-RELATED"/>
    <property type="match status" value="1"/>
</dbReference>
<comment type="cofactor">
    <cofactor evidence="2">
        <name>Mg(2+)</name>
        <dbReference type="ChEBI" id="CHEBI:18420"/>
    </cofactor>
</comment>
<dbReference type="Pfam" id="PF02880">
    <property type="entry name" value="PGM_PMM_III"/>
    <property type="match status" value="1"/>
</dbReference>
<keyword evidence="10" id="KW-0413">Isomerase</keyword>
<comment type="catalytic activity">
    <reaction evidence="1">
        <text>alpha-D-glucose 1-phosphate = alpha-D-glucose 6-phosphate</text>
        <dbReference type="Rhea" id="RHEA:23536"/>
        <dbReference type="ChEBI" id="CHEBI:58225"/>
        <dbReference type="ChEBI" id="CHEBI:58601"/>
        <dbReference type="EC" id="5.4.2.2"/>
    </reaction>
</comment>
<organism evidence="19 20">
    <name type="scientific">Clostridium innocuum</name>
    <dbReference type="NCBI Taxonomy" id="1522"/>
    <lineage>
        <taxon>Bacteria</taxon>
        <taxon>Bacillati</taxon>
        <taxon>Bacillota</taxon>
        <taxon>Clostridia</taxon>
        <taxon>Eubacteriales</taxon>
        <taxon>Clostridiaceae</taxon>
        <taxon>Clostridium</taxon>
    </lineage>
</organism>
<reference evidence="19 20" key="1">
    <citation type="submission" date="2014-08" db="EMBL/GenBank/DDBJ databases">
        <title>Clostridium innocuum, an unnegligible vancomycin-resistant pathogen causing extra-intestinal infections.</title>
        <authorList>
            <person name="Feng Y."/>
            <person name="Chiu C.-H."/>
        </authorList>
    </citation>
    <scope>NUCLEOTIDE SEQUENCE [LARGE SCALE GENOMIC DNA]</scope>
    <source>
        <strain evidence="19 20">AN88</strain>
    </source>
</reference>
<dbReference type="InterPro" id="IPR005846">
    <property type="entry name" value="A-D-PHexomutase_a/b/a-III"/>
</dbReference>
<dbReference type="InterPro" id="IPR005843">
    <property type="entry name" value="A-D-PHexomutase_C"/>
</dbReference>
<dbReference type="GO" id="GO:0000287">
    <property type="term" value="F:magnesium ion binding"/>
    <property type="evidence" value="ECO:0007669"/>
    <property type="project" value="InterPro"/>
</dbReference>
<dbReference type="CDD" id="cd05799">
    <property type="entry name" value="PGM2"/>
    <property type="match status" value="1"/>
</dbReference>
<comment type="pathway">
    <text evidence="4">Lipid metabolism.</text>
</comment>
<comment type="similarity">
    <text evidence="5 14">Belongs to the phosphohexose mutase family.</text>
</comment>
<dbReference type="InterPro" id="IPR016055">
    <property type="entry name" value="A-D-PHexomutase_a/b/a-I/II/III"/>
</dbReference>
<evidence type="ECO:0000256" key="9">
    <source>
        <dbReference type="ARBA" id="ARBA00022842"/>
    </source>
</evidence>
<evidence type="ECO:0000256" key="2">
    <source>
        <dbReference type="ARBA" id="ARBA00001946"/>
    </source>
</evidence>
<dbReference type="GO" id="GO:0008973">
    <property type="term" value="F:phosphopentomutase activity"/>
    <property type="evidence" value="ECO:0007669"/>
    <property type="project" value="TreeGrafter"/>
</dbReference>
<evidence type="ECO:0000256" key="4">
    <source>
        <dbReference type="ARBA" id="ARBA00005189"/>
    </source>
</evidence>
<evidence type="ECO:0000256" key="11">
    <source>
        <dbReference type="ARBA" id="ARBA00039995"/>
    </source>
</evidence>
<feature type="domain" description="Alpha-D-phosphohexomutase C-terminal" evidence="15">
    <location>
        <begin position="498"/>
        <end position="538"/>
    </location>
</feature>
<evidence type="ECO:0000313" key="20">
    <source>
        <dbReference type="Proteomes" id="UP000030008"/>
    </source>
</evidence>
<dbReference type="InterPro" id="IPR005845">
    <property type="entry name" value="A-D-PHexomutase_a/b/a-II"/>
</dbReference>
<name>A0A099IAK3_CLOIN</name>
<evidence type="ECO:0000256" key="6">
    <source>
        <dbReference type="ARBA" id="ARBA00012728"/>
    </source>
</evidence>
<feature type="domain" description="Alpha-D-phosphohexomutase alpha/beta/alpha" evidence="17">
    <location>
        <begin position="206"/>
        <end position="309"/>
    </location>
</feature>
<evidence type="ECO:0000259" key="18">
    <source>
        <dbReference type="Pfam" id="PF02880"/>
    </source>
</evidence>
<evidence type="ECO:0000256" key="13">
    <source>
        <dbReference type="ARBA" id="ARBA00041467"/>
    </source>
</evidence>
<evidence type="ECO:0000256" key="1">
    <source>
        <dbReference type="ARBA" id="ARBA00000443"/>
    </source>
</evidence>
<feature type="domain" description="Alpha-D-phosphohexomutase alpha/beta/alpha" evidence="16">
    <location>
        <begin position="39"/>
        <end position="178"/>
    </location>
</feature>
<evidence type="ECO:0000259" key="17">
    <source>
        <dbReference type="Pfam" id="PF02879"/>
    </source>
</evidence>
<dbReference type="SUPFAM" id="SSF53738">
    <property type="entry name" value="Phosphoglucomutase, first 3 domains"/>
    <property type="match status" value="3"/>
</dbReference>
<dbReference type="PRINTS" id="PR00509">
    <property type="entry name" value="PGMPMM"/>
</dbReference>
<sequence length="564" mass="63385">MVKDIYEKWLNHPNLDPSYKEVLEQMDEGQINDAFYTTIEFGTAGMRGLLGPGTNRINLHTIRKANVGFAEYICANGEDAMKRGVAIGYDNRHMSKEFAMDSAKVLATYNIASYVFESLRPTPELSFAVRHFKCFGGIMVTASHNPKEYNGYKLYDEKGCQLVPALAQQVIDRVNAVEDELAIKAEPSAEQEKLITVIGKDVDEEYYKNVLSIQLNPDINKDDVKIIFTPEHGTANIPVKEVYTRAGYHFIAVEEQCSPDPDFSNTPTPNPEEAGSYELAIEYAKREDADIILVCDPDADRMGVGVKHDGEYKLLTGNQSGAVLIEYIFSQLQAKDRMPNNPVMFNTVVTSDLGEKIATKYGVATEKTLTGFKFIGEKVAKYEITNEKQYVFGYEESYGSLIKPFVRDKDAPQACLMLAEAACYYKAKGKTLVDVLYDLYAELGFYEESQTSLKLEGQAGAQRIQEILATLRKTSVETINDVKVIRFEDYKESKIIENGKEEELCGFTKSDVLKYYLEDGSWIAIRPSGTEPKCKFYYCIKGTSLDNAHEKTLAFQNAMAEMIK</sequence>
<accession>A0A099IAK3</accession>
<dbReference type="GO" id="GO:0004614">
    <property type="term" value="F:phosphoglucomutase activity"/>
    <property type="evidence" value="ECO:0007669"/>
    <property type="project" value="UniProtKB-EC"/>
</dbReference>
<dbReference type="RefSeq" id="WP_044903656.1">
    <property type="nucleotide sequence ID" value="NZ_JQIF01000009.1"/>
</dbReference>
<dbReference type="InterPro" id="IPR005844">
    <property type="entry name" value="A-D-PHexomutase_a/b/a-I"/>
</dbReference>
<comment type="caution">
    <text evidence="19">The sequence shown here is derived from an EMBL/GenBank/DDBJ whole genome shotgun (WGS) entry which is preliminary data.</text>
</comment>
<dbReference type="Pfam" id="PF00408">
    <property type="entry name" value="PGM_PMM_IV"/>
    <property type="match status" value="1"/>
</dbReference>
<feature type="domain" description="Alpha-D-phosphohexomutase alpha/beta/alpha" evidence="18">
    <location>
        <begin position="317"/>
        <end position="440"/>
    </location>
</feature>
<dbReference type="Pfam" id="PF02879">
    <property type="entry name" value="PGM_PMM_II"/>
    <property type="match status" value="1"/>
</dbReference>
<dbReference type="Pfam" id="PF02878">
    <property type="entry name" value="PGM_PMM_I"/>
    <property type="match status" value="1"/>
</dbReference>
<dbReference type="Proteomes" id="UP000030008">
    <property type="component" value="Unassembled WGS sequence"/>
</dbReference>
<dbReference type="SUPFAM" id="SSF55957">
    <property type="entry name" value="Phosphoglucomutase, C-terminal domain"/>
    <property type="match status" value="1"/>
</dbReference>
<dbReference type="EMBL" id="JQIF01000009">
    <property type="protein sequence ID" value="KGJ54705.1"/>
    <property type="molecule type" value="Genomic_DNA"/>
</dbReference>